<comment type="caution">
    <text evidence="1">The sequence shown here is derived from an EMBL/GenBank/DDBJ whole genome shotgun (WGS) entry which is preliminary data.</text>
</comment>
<evidence type="ECO:0000313" key="1">
    <source>
        <dbReference type="EMBL" id="MEY2252003.1"/>
    </source>
</evidence>
<name>A0ABV4B3U5_9BURK</name>
<sequence length="100" mass="10147">MSVLGVAETVTGPEVADEPPEAAVIVTAAPLPTAPTQLSTWNDSTPALSGLRLQVSTVRSAFSEPPPVPLHTVPAVAVGSQRIPAGKVAVIVLLSVFDAL</sequence>
<dbReference type="EMBL" id="JBGBDC010000005">
    <property type="protein sequence ID" value="MEY2252003.1"/>
    <property type="molecule type" value="Genomic_DNA"/>
</dbReference>
<dbReference type="RefSeq" id="WP_369460258.1">
    <property type="nucleotide sequence ID" value="NZ_JBGBDC010000005.1"/>
</dbReference>
<keyword evidence="2" id="KW-1185">Reference proteome</keyword>
<gene>
    <name evidence="1" type="ORF">AB7A72_13380</name>
</gene>
<reference evidence="1 2" key="1">
    <citation type="journal article" date="2016" name="Int. J. Syst. Evol. Microbiol.">
        <title>Description of Comamonas sediminis sp. nov., isolated from lagoon sediments.</title>
        <authorList>
            <person name="Subhash Y."/>
            <person name="Bang J.J."/>
            <person name="You T.H."/>
            <person name="Lee S.S."/>
        </authorList>
    </citation>
    <scope>NUCLEOTIDE SEQUENCE [LARGE SCALE GENOMIC DNA]</scope>
    <source>
        <strain evidence="1 2">JCM 31169</strain>
    </source>
</reference>
<protein>
    <submittedName>
        <fullName evidence="1">Uncharacterized protein</fullName>
    </submittedName>
</protein>
<evidence type="ECO:0000313" key="2">
    <source>
        <dbReference type="Proteomes" id="UP001562178"/>
    </source>
</evidence>
<dbReference type="Proteomes" id="UP001562178">
    <property type="component" value="Unassembled WGS sequence"/>
</dbReference>
<accession>A0ABV4B3U5</accession>
<proteinExistence type="predicted"/>
<organism evidence="1 2">
    <name type="scientific">Comamonas sediminis</name>
    <dbReference type="NCBI Taxonomy" id="1783360"/>
    <lineage>
        <taxon>Bacteria</taxon>
        <taxon>Pseudomonadati</taxon>
        <taxon>Pseudomonadota</taxon>
        <taxon>Betaproteobacteria</taxon>
        <taxon>Burkholderiales</taxon>
        <taxon>Comamonadaceae</taxon>
        <taxon>Comamonas</taxon>
    </lineage>
</organism>